<gene>
    <name evidence="1" type="ORF">HMPREF3180_01114</name>
</gene>
<reference evidence="2" key="1">
    <citation type="submission" date="2016-01" db="EMBL/GenBank/DDBJ databases">
        <authorList>
            <person name="Mitreva M."/>
            <person name="Pepin K.H."/>
            <person name="Mihindukulasuriya K.A."/>
            <person name="Fulton R."/>
            <person name="Fronick C."/>
            <person name="O'Laughlin M."/>
            <person name="Miner T."/>
            <person name="Herter B."/>
            <person name="Rosa B.A."/>
            <person name="Cordes M."/>
            <person name="Tomlinson C."/>
            <person name="Wollam A."/>
            <person name="Palsikar V.B."/>
            <person name="Mardis E.R."/>
            <person name="Wilson R.K."/>
        </authorList>
    </citation>
    <scope>NUCLEOTIDE SEQUENCE [LARGE SCALE GENOMIC DNA]</scope>
    <source>
        <strain evidence="2">KA00185</strain>
    </source>
</reference>
<accession>A0A134ADG7</accession>
<dbReference type="NCBIfam" id="NF033175">
    <property type="entry name" value="fuso_auto_Nterm"/>
    <property type="match status" value="1"/>
</dbReference>
<dbReference type="InterPro" id="IPR053787">
    <property type="entry name" value="Autotransptr-assoc_N"/>
</dbReference>
<organism evidence="1 2">
    <name type="scientific">Leptotrichia wadei</name>
    <dbReference type="NCBI Taxonomy" id="157687"/>
    <lineage>
        <taxon>Bacteria</taxon>
        <taxon>Fusobacteriati</taxon>
        <taxon>Fusobacteriota</taxon>
        <taxon>Fusobacteriia</taxon>
        <taxon>Fusobacteriales</taxon>
        <taxon>Leptotrichiaceae</taxon>
        <taxon>Leptotrichia</taxon>
    </lineage>
</organism>
<sequence length="190" mass="21850">MSNNLRQIARDLRSFVKRCKDVHYSDSLLISFLITGLLTIAPKLHADVADVASEQQEVTAQTYDAITDLRQSFMRARKENEKSLKGAQSELVQLLRQGDQVIKSPWSSFQFGTGYMNNDWGTTYRGRGGKFLEYYKRDNDLTKYVFDPTKHLYGATNLNIPRNKEPNSLTINPANIHEPYKPYVPERLDN</sequence>
<dbReference type="OrthoDB" id="78031at2"/>
<dbReference type="AlphaFoldDB" id="A0A134ADG7"/>
<protein>
    <submittedName>
        <fullName evidence="1">Uncharacterized protein</fullName>
    </submittedName>
</protein>
<dbReference type="EMBL" id="LSDD01000087">
    <property type="protein sequence ID" value="KXB65767.1"/>
    <property type="molecule type" value="Genomic_DNA"/>
</dbReference>
<dbReference type="RefSeq" id="WP_156436653.1">
    <property type="nucleotide sequence ID" value="NZ_KQ960071.1"/>
</dbReference>
<feature type="non-terminal residue" evidence="1">
    <location>
        <position position="190"/>
    </location>
</feature>
<keyword evidence="2" id="KW-1185">Reference proteome</keyword>
<comment type="caution">
    <text evidence="1">The sequence shown here is derived from an EMBL/GenBank/DDBJ whole genome shotgun (WGS) entry which is preliminary data.</text>
</comment>
<evidence type="ECO:0000313" key="1">
    <source>
        <dbReference type="EMBL" id="KXB65767.1"/>
    </source>
</evidence>
<proteinExistence type="predicted"/>
<evidence type="ECO:0000313" key="2">
    <source>
        <dbReference type="Proteomes" id="UP000070483"/>
    </source>
</evidence>
<dbReference type="Proteomes" id="UP000070483">
    <property type="component" value="Unassembled WGS sequence"/>
</dbReference>
<name>A0A134ADG7_9FUSO</name>